<dbReference type="AlphaFoldDB" id="A0A9X6VC32"/>
<evidence type="ECO:0000313" key="3">
    <source>
        <dbReference type="Proteomes" id="UP000220397"/>
    </source>
</evidence>
<keyword evidence="1" id="KW-0472">Membrane</keyword>
<gene>
    <name evidence="2" type="ORF">CN398_08885</name>
</gene>
<name>A0A9X6VC32_BACTU</name>
<evidence type="ECO:0000313" key="2">
    <source>
        <dbReference type="EMBL" id="PFB07844.1"/>
    </source>
</evidence>
<comment type="caution">
    <text evidence="2">The sequence shown here is derived from an EMBL/GenBank/DDBJ whole genome shotgun (WGS) entry which is preliminary data.</text>
</comment>
<protein>
    <submittedName>
        <fullName evidence="2">Uncharacterized protein</fullName>
    </submittedName>
</protein>
<reference evidence="2 3" key="1">
    <citation type="submission" date="2017-09" db="EMBL/GenBank/DDBJ databases">
        <title>Large-scale bioinformatics analysis of Bacillus genomes uncovers conserved roles of natural products in bacterial physiology.</title>
        <authorList>
            <consortium name="Agbiome Team Llc"/>
            <person name="Bleich R.M."/>
            <person name="Kirk G.J."/>
            <person name="Santa Maria K.C."/>
            <person name="Allen S.E."/>
            <person name="Farag S."/>
            <person name="Shank E.A."/>
            <person name="Bowers A."/>
        </authorList>
    </citation>
    <scope>NUCLEOTIDE SEQUENCE [LARGE SCALE GENOMIC DNA]</scope>
    <source>
        <strain evidence="2 3">AFS015413</strain>
    </source>
</reference>
<sequence length="74" mass="8620">MKLLMFMFKSSLYALGGFFIYYIVSRPFAESANLVYAYPICLVTMIVGSWNELLQAWKETFYKSKSESNVIKIK</sequence>
<organism evidence="2 3">
    <name type="scientific">Bacillus thuringiensis</name>
    <dbReference type="NCBI Taxonomy" id="1428"/>
    <lineage>
        <taxon>Bacteria</taxon>
        <taxon>Bacillati</taxon>
        <taxon>Bacillota</taxon>
        <taxon>Bacilli</taxon>
        <taxon>Bacillales</taxon>
        <taxon>Bacillaceae</taxon>
        <taxon>Bacillus</taxon>
        <taxon>Bacillus cereus group</taxon>
    </lineage>
</organism>
<proteinExistence type="predicted"/>
<keyword evidence="1" id="KW-0812">Transmembrane</keyword>
<evidence type="ECO:0000256" key="1">
    <source>
        <dbReference type="SAM" id="Phobius"/>
    </source>
</evidence>
<accession>A0A9X6VC32</accession>
<dbReference type="EMBL" id="NTUS01000026">
    <property type="protein sequence ID" value="PFB07844.1"/>
    <property type="molecule type" value="Genomic_DNA"/>
</dbReference>
<feature type="transmembrane region" description="Helical" evidence="1">
    <location>
        <begin position="35"/>
        <end position="54"/>
    </location>
</feature>
<dbReference type="RefSeq" id="WP_098368727.1">
    <property type="nucleotide sequence ID" value="NZ_CAKJXA010000023.1"/>
</dbReference>
<feature type="transmembrane region" description="Helical" evidence="1">
    <location>
        <begin position="12"/>
        <end position="29"/>
    </location>
</feature>
<dbReference type="Proteomes" id="UP000220397">
    <property type="component" value="Unassembled WGS sequence"/>
</dbReference>
<keyword evidence="1" id="KW-1133">Transmembrane helix</keyword>